<comment type="similarity">
    <text evidence="3">Belongs to the transpeptidase family.</text>
</comment>
<organism evidence="10 11">
    <name type="scientific">Marinococcus luteus</name>
    <dbReference type="NCBI Taxonomy" id="1122204"/>
    <lineage>
        <taxon>Bacteria</taxon>
        <taxon>Bacillati</taxon>
        <taxon>Bacillota</taxon>
        <taxon>Bacilli</taxon>
        <taxon>Bacillales</taxon>
        <taxon>Bacillaceae</taxon>
        <taxon>Marinococcus</taxon>
    </lineage>
</organism>
<dbReference type="Pfam" id="PF00905">
    <property type="entry name" value="Transpeptidase"/>
    <property type="match status" value="1"/>
</dbReference>
<dbReference type="GO" id="GO:0009252">
    <property type="term" value="P:peptidoglycan biosynthetic process"/>
    <property type="evidence" value="ECO:0007669"/>
    <property type="project" value="UniProtKB-UniPathway"/>
</dbReference>
<evidence type="ECO:0000256" key="7">
    <source>
        <dbReference type="SAM" id="MobiDB-lite"/>
    </source>
</evidence>
<dbReference type="AlphaFoldDB" id="A0A1H2Q6D2"/>
<dbReference type="GO" id="GO:0071555">
    <property type="term" value="P:cell wall organization"/>
    <property type="evidence" value="ECO:0007669"/>
    <property type="project" value="TreeGrafter"/>
</dbReference>
<evidence type="ECO:0000259" key="9">
    <source>
        <dbReference type="PROSITE" id="PS51178"/>
    </source>
</evidence>
<proteinExistence type="inferred from homology"/>
<comment type="subcellular location">
    <subcellularLocation>
        <location evidence="1">Membrane</location>
    </subcellularLocation>
</comment>
<feature type="transmembrane region" description="Helical" evidence="8">
    <location>
        <begin position="12"/>
        <end position="31"/>
    </location>
</feature>
<evidence type="ECO:0000256" key="6">
    <source>
        <dbReference type="ARBA" id="ARBA00034000"/>
    </source>
</evidence>
<evidence type="ECO:0000256" key="5">
    <source>
        <dbReference type="ARBA" id="ARBA00023136"/>
    </source>
</evidence>
<feature type="compositionally biased region" description="Acidic residues" evidence="7">
    <location>
        <begin position="713"/>
        <end position="765"/>
    </location>
</feature>
<dbReference type="Proteomes" id="UP000199488">
    <property type="component" value="Unassembled WGS sequence"/>
</dbReference>
<dbReference type="RefSeq" id="WP_091610203.1">
    <property type="nucleotide sequence ID" value="NZ_FNNC01000001.1"/>
</dbReference>
<feature type="region of interest" description="Disordered" evidence="7">
    <location>
        <begin position="706"/>
        <end position="765"/>
    </location>
</feature>
<dbReference type="InterPro" id="IPR012338">
    <property type="entry name" value="Beta-lactam/transpept-like"/>
</dbReference>
<evidence type="ECO:0000256" key="4">
    <source>
        <dbReference type="ARBA" id="ARBA00012448"/>
    </source>
</evidence>
<dbReference type="Gene3D" id="2.20.70.70">
    <property type="match status" value="1"/>
</dbReference>
<reference evidence="10 11" key="1">
    <citation type="submission" date="2016-10" db="EMBL/GenBank/DDBJ databases">
        <authorList>
            <person name="de Groot N.N."/>
        </authorList>
    </citation>
    <scope>NUCLEOTIDE SEQUENCE [LARGE SCALE GENOMIC DNA]</scope>
    <source>
        <strain evidence="10 11">DSM 23126</strain>
    </source>
</reference>
<evidence type="ECO:0000256" key="2">
    <source>
        <dbReference type="ARBA" id="ARBA00004752"/>
    </source>
</evidence>
<dbReference type="PANTHER" id="PTHR30627">
    <property type="entry name" value="PEPTIDOGLYCAN D,D-TRANSPEPTIDASE"/>
    <property type="match status" value="1"/>
</dbReference>
<dbReference type="Pfam" id="PF03717">
    <property type="entry name" value="PBP_dimer"/>
    <property type="match status" value="1"/>
</dbReference>
<dbReference type="OrthoDB" id="9804124at2"/>
<dbReference type="Pfam" id="PF03793">
    <property type="entry name" value="PASTA"/>
    <property type="match status" value="2"/>
</dbReference>
<keyword evidence="5 8" id="KW-0472">Membrane</keyword>
<dbReference type="GO" id="GO:0008658">
    <property type="term" value="F:penicillin binding"/>
    <property type="evidence" value="ECO:0007669"/>
    <property type="project" value="InterPro"/>
</dbReference>
<dbReference type="InterPro" id="IPR036138">
    <property type="entry name" value="PBP_dimer_sf"/>
</dbReference>
<dbReference type="EC" id="3.4.16.4" evidence="4"/>
<dbReference type="SUPFAM" id="SSF54184">
    <property type="entry name" value="Penicillin-binding protein 2x (pbp-2x), c-terminal domain"/>
    <property type="match status" value="2"/>
</dbReference>
<dbReference type="PANTHER" id="PTHR30627:SF26">
    <property type="entry name" value="PENICILLIN-BINDING PROTEIN 2B"/>
    <property type="match status" value="1"/>
</dbReference>
<dbReference type="Gene3D" id="3.30.70.2110">
    <property type="match status" value="1"/>
</dbReference>
<dbReference type="SUPFAM" id="SSF56601">
    <property type="entry name" value="beta-lactamase/transpeptidase-like"/>
    <property type="match status" value="1"/>
</dbReference>
<dbReference type="InterPro" id="IPR005543">
    <property type="entry name" value="PASTA_dom"/>
</dbReference>
<evidence type="ECO:0000256" key="3">
    <source>
        <dbReference type="ARBA" id="ARBA00007171"/>
    </source>
</evidence>
<dbReference type="PROSITE" id="PS51178">
    <property type="entry name" value="PASTA"/>
    <property type="match status" value="1"/>
</dbReference>
<accession>A0A1H2Q6D2</accession>
<keyword evidence="11" id="KW-1185">Reference proteome</keyword>
<dbReference type="CDD" id="cd06576">
    <property type="entry name" value="PASTA_Pbp2x-like_1"/>
    <property type="match status" value="1"/>
</dbReference>
<dbReference type="Gene3D" id="3.40.710.10">
    <property type="entry name" value="DD-peptidase/beta-lactamase superfamily"/>
    <property type="match status" value="1"/>
</dbReference>
<feature type="region of interest" description="Disordered" evidence="7">
    <location>
        <begin position="189"/>
        <end position="215"/>
    </location>
</feature>
<comment type="pathway">
    <text evidence="2">Cell wall biogenesis; peptidoglycan biosynthesis.</text>
</comment>
<feature type="domain" description="PASTA" evidence="9">
    <location>
        <begin position="642"/>
        <end position="701"/>
    </location>
</feature>
<evidence type="ECO:0000256" key="8">
    <source>
        <dbReference type="SAM" id="Phobius"/>
    </source>
</evidence>
<dbReference type="UniPathway" id="UPA00219"/>
<dbReference type="SUPFAM" id="SSF56519">
    <property type="entry name" value="Penicillin binding protein dimerisation domain"/>
    <property type="match status" value="1"/>
</dbReference>
<gene>
    <name evidence="10" type="ORF">SAMN05421781_0175</name>
</gene>
<dbReference type="InterPro" id="IPR005311">
    <property type="entry name" value="PBP_dimer"/>
</dbReference>
<comment type="catalytic activity">
    <reaction evidence="6">
        <text>Preferential cleavage: (Ac)2-L-Lys-D-Ala-|-D-Ala. Also transpeptidation of peptidyl-alanyl moieties that are N-acyl substituents of D-alanine.</text>
        <dbReference type="EC" id="3.4.16.4"/>
    </reaction>
</comment>
<dbReference type="InterPro" id="IPR050515">
    <property type="entry name" value="Beta-lactam/transpept"/>
</dbReference>
<dbReference type="SMART" id="SM00740">
    <property type="entry name" value="PASTA"/>
    <property type="match status" value="2"/>
</dbReference>
<dbReference type="Gene3D" id="3.90.1310.10">
    <property type="entry name" value="Penicillin-binding protein 2a (Domain 2)"/>
    <property type="match status" value="1"/>
</dbReference>
<dbReference type="InterPro" id="IPR001460">
    <property type="entry name" value="PCN-bd_Tpept"/>
</dbReference>
<dbReference type="EMBL" id="FNNC01000001">
    <property type="protein sequence ID" value="SDW02742.1"/>
    <property type="molecule type" value="Genomic_DNA"/>
</dbReference>
<dbReference type="GO" id="GO:0009002">
    <property type="term" value="F:serine-type D-Ala-D-Ala carboxypeptidase activity"/>
    <property type="evidence" value="ECO:0007669"/>
    <property type="project" value="UniProtKB-EC"/>
</dbReference>
<dbReference type="CDD" id="cd06575">
    <property type="entry name" value="PASTA_Pbp2x-like_2"/>
    <property type="match status" value="1"/>
</dbReference>
<dbReference type="GO" id="GO:0005886">
    <property type="term" value="C:plasma membrane"/>
    <property type="evidence" value="ECO:0007669"/>
    <property type="project" value="TreeGrafter"/>
</dbReference>
<evidence type="ECO:0000313" key="11">
    <source>
        <dbReference type="Proteomes" id="UP000199488"/>
    </source>
</evidence>
<name>A0A1H2Q6D2_9BACI</name>
<protein>
    <recommendedName>
        <fullName evidence="4">serine-type D-Ala-D-Ala carboxypeptidase</fullName>
        <ecNumber evidence="4">3.4.16.4</ecNumber>
    </recommendedName>
</protein>
<keyword evidence="8" id="KW-1133">Transmembrane helix</keyword>
<evidence type="ECO:0000313" key="10">
    <source>
        <dbReference type="EMBL" id="SDW02742.1"/>
    </source>
</evidence>
<feature type="compositionally biased region" description="Acidic residues" evidence="7">
    <location>
        <begin position="203"/>
        <end position="213"/>
    </location>
</feature>
<keyword evidence="8" id="KW-0812">Transmembrane</keyword>
<evidence type="ECO:0000256" key="1">
    <source>
        <dbReference type="ARBA" id="ARBA00004370"/>
    </source>
</evidence>
<dbReference type="STRING" id="1122204.SAMN05421781_0175"/>
<sequence length="765" mass="83683">MKKLKNTKVRALLLVIAVAVFFLIFTGRMVYIQVGKTVEGNDLASMADSRYTTTETVEAKRGTIYDKQGEPLAEQVPSYSVYAVLDESYDDHVKNPARVARELGPLIGMEAAELEDMLERDQYQVELGSGSKYLTLSEREEIEQLDLAGIHFREEPSRYYPNQTFASHVLGYTNRDMSEAQMGLEAGLNEELTGEDGTRTESEENALLDEEETTTNTAKDGEDVYLTLDGNIQSVLEQSMSEVEENYSPNKMMGIVADADSGEILGMSNRPSFNPNEYEEIENYTNYAVSDQFEPGSTIKMFTLAAAIDEGVYEGKDTYESGTYEVSGETIRDHNKGEGWGEITYNEGLRRSSNVAFMRIALEILPEGALFDYLEKFGFGQETGIDLPNEADGALAEETPLNEGITAFGQASTVTPIQMVQGATAIANDGKMMQPYVIDHIENPNNNETTYQSEPKEAGTPISKSAARETREKLQTVVDGENGTGAPYQIDGVEVAGKTGTAQIPDPEGGGYLSGENQNIFSFIGMAPADDPEIIVYVVVDRPELEPTETGSDAVSAIFNPVMQQSLSYMNLTPSDVEDTKAYEESGIEFEDYTGKSVNKAENAAENAGLEPVVIGDGNQVESQIPTNTERLIVGEKVIFLTNGQKSIPDVSGWSLREIQRLETLLEIDIDTSGSGYVSSQSVDPGTAVSAAGNMEVELVPPDELQELQDAQAEQEETEENSAENENGEQQPEEAEAEESETQENDTEESSGEEQPEESEAPVEN</sequence>